<comment type="caution">
    <text evidence="2">The sequence shown here is derived from an EMBL/GenBank/DDBJ whole genome shotgun (WGS) entry which is preliminary data.</text>
</comment>
<protein>
    <submittedName>
        <fullName evidence="2">Uncharacterized protein</fullName>
    </submittedName>
</protein>
<sequence>MPCWGCRGQGRHRQNVAGHPDRVCALLVVLVVPWTGGQGVERRGGKAGERGGACVRRREALGREAVVRGEDDTATCGAVRCGVRVQEKCLDWCRAGDRARLVDCFGPDTVDTVDVEGVEACGCRANGTGGCHASNLDGSVKSREGAPLQDLHRGMVRDASGMVNCGSKHRGEIDYISPHCP</sequence>
<dbReference type="Proteomes" id="UP001066276">
    <property type="component" value="Chromosome 4_2"/>
</dbReference>
<reference evidence="2" key="1">
    <citation type="journal article" date="2022" name="bioRxiv">
        <title>Sequencing and chromosome-scale assembly of the giantPleurodeles waltlgenome.</title>
        <authorList>
            <person name="Brown T."/>
            <person name="Elewa A."/>
            <person name="Iarovenko S."/>
            <person name="Subramanian E."/>
            <person name="Araus A.J."/>
            <person name="Petzold A."/>
            <person name="Susuki M."/>
            <person name="Suzuki K.-i.T."/>
            <person name="Hayashi T."/>
            <person name="Toyoda A."/>
            <person name="Oliveira C."/>
            <person name="Osipova E."/>
            <person name="Leigh N.D."/>
            <person name="Simon A."/>
            <person name="Yun M.H."/>
        </authorList>
    </citation>
    <scope>NUCLEOTIDE SEQUENCE</scope>
    <source>
        <strain evidence="2">20211129_DDA</strain>
        <tissue evidence="2">Liver</tissue>
    </source>
</reference>
<dbReference type="AlphaFoldDB" id="A0AAV7SEE9"/>
<accession>A0AAV7SEE9</accession>
<gene>
    <name evidence="2" type="ORF">NDU88_002733</name>
</gene>
<feature type="chain" id="PRO_5043911056" evidence="1">
    <location>
        <begin position="40"/>
        <end position="181"/>
    </location>
</feature>
<keyword evidence="1" id="KW-0732">Signal</keyword>
<dbReference type="EMBL" id="JANPWB010000008">
    <property type="protein sequence ID" value="KAJ1162265.1"/>
    <property type="molecule type" value="Genomic_DNA"/>
</dbReference>
<name>A0AAV7SEE9_PLEWA</name>
<evidence type="ECO:0000313" key="2">
    <source>
        <dbReference type="EMBL" id="KAJ1162265.1"/>
    </source>
</evidence>
<proteinExistence type="predicted"/>
<keyword evidence="3" id="KW-1185">Reference proteome</keyword>
<evidence type="ECO:0000313" key="3">
    <source>
        <dbReference type="Proteomes" id="UP001066276"/>
    </source>
</evidence>
<organism evidence="2 3">
    <name type="scientific">Pleurodeles waltl</name>
    <name type="common">Iberian ribbed newt</name>
    <dbReference type="NCBI Taxonomy" id="8319"/>
    <lineage>
        <taxon>Eukaryota</taxon>
        <taxon>Metazoa</taxon>
        <taxon>Chordata</taxon>
        <taxon>Craniata</taxon>
        <taxon>Vertebrata</taxon>
        <taxon>Euteleostomi</taxon>
        <taxon>Amphibia</taxon>
        <taxon>Batrachia</taxon>
        <taxon>Caudata</taxon>
        <taxon>Salamandroidea</taxon>
        <taxon>Salamandridae</taxon>
        <taxon>Pleurodelinae</taxon>
        <taxon>Pleurodeles</taxon>
    </lineage>
</organism>
<evidence type="ECO:0000256" key="1">
    <source>
        <dbReference type="SAM" id="SignalP"/>
    </source>
</evidence>
<feature type="signal peptide" evidence="1">
    <location>
        <begin position="1"/>
        <end position="39"/>
    </location>
</feature>